<dbReference type="AlphaFoldDB" id="A0A6M5YCH9"/>
<evidence type="ECO:0000313" key="1">
    <source>
        <dbReference type="EMBL" id="QJW91765.1"/>
    </source>
</evidence>
<dbReference type="InterPro" id="IPR002763">
    <property type="entry name" value="DUF72"/>
</dbReference>
<gene>
    <name evidence="1" type="ORF">HNV11_21470</name>
</gene>
<keyword evidence="2" id="KW-1185">Reference proteome</keyword>
<organism evidence="1 2">
    <name type="scientific">Spirosoma taeanense</name>
    <dbReference type="NCBI Taxonomy" id="2735870"/>
    <lineage>
        <taxon>Bacteria</taxon>
        <taxon>Pseudomonadati</taxon>
        <taxon>Bacteroidota</taxon>
        <taxon>Cytophagia</taxon>
        <taxon>Cytophagales</taxon>
        <taxon>Cytophagaceae</taxon>
        <taxon>Spirosoma</taxon>
    </lineage>
</organism>
<evidence type="ECO:0000313" key="2">
    <source>
        <dbReference type="Proteomes" id="UP000502756"/>
    </source>
</evidence>
<dbReference type="Pfam" id="PF01904">
    <property type="entry name" value="DUF72"/>
    <property type="match status" value="1"/>
</dbReference>
<accession>A0A6M5YCH9</accession>
<dbReference type="RefSeq" id="WP_171741619.1">
    <property type="nucleotide sequence ID" value="NZ_CP053435.1"/>
</dbReference>
<dbReference type="EMBL" id="CP053435">
    <property type="protein sequence ID" value="QJW91765.1"/>
    <property type="molecule type" value="Genomic_DNA"/>
</dbReference>
<dbReference type="PANTHER" id="PTHR30348:SF4">
    <property type="entry name" value="DUF72 DOMAIN-CONTAINING PROTEIN"/>
    <property type="match status" value="1"/>
</dbReference>
<dbReference type="SUPFAM" id="SSF117396">
    <property type="entry name" value="TM1631-like"/>
    <property type="match status" value="1"/>
</dbReference>
<name>A0A6M5YCH9_9BACT</name>
<dbReference type="InterPro" id="IPR036520">
    <property type="entry name" value="UPF0759_sf"/>
</dbReference>
<proteinExistence type="predicted"/>
<sequence length="242" mass="27626">MGIHIGTSGWSYDHWQGVLYPPKTATGKRLGYYLQQFQTVELNSSFYRWPKPETFAGWQAKLPEGFLLSAKAPRWLTYVKNLKEPEPWIERIEEGWSALADKQAILLVQLSPRFACNYNRLAYFLDRLPRWIRVAVEFRHATWHTEAIFNLLEEQNAAYCIMSGAGLPCILRTSASLVYVRLHGPEHQPLYHGAYSEGELNEWAGHLRAWAASGKDVYVYFNNDIGGHAVRNALALRALTGA</sequence>
<dbReference type="Proteomes" id="UP000502756">
    <property type="component" value="Chromosome"/>
</dbReference>
<dbReference type="KEGG" id="stae:HNV11_21470"/>
<reference evidence="1 2" key="1">
    <citation type="submission" date="2020-05" db="EMBL/GenBank/DDBJ databases">
        <title>Genome sequencing of Spirosoma sp. TS118.</title>
        <authorList>
            <person name="Lee J.-H."/>
            <person name="Jeong S."/>
            <person name="Zhao L."/>
            <person name="Jung J.-H."/>
            <person name="Kim M.-K."/>
            <person name="Lim S."/>
        </authorList>
    </citation>
    <scope>NUCLEOTIDE SEQUENCE [LARGE SCALE GENOMIC DNA]</scope>
    <source>
        <strain evidence="1 2">TS118</strain>
    </source>
</reference>
<protein>
    <submittedName>
        <fullName evidence="1">DUF72 domain-containing protein</fullName>
    </submittedName>
</protein>
<dbReference type="PANTHER" id="PTHR30348">
    <property type="entry name" value="UNCHARACTERIZED PROTEIN YECE"/>
    <property type="match status" value="1"/>
</dbReference>
<dbReference type="Gene3D" id="3.20.20.410">
    <property type="entry name" value="Protein of unknown function UPF0759"/>
    <property type="match status" value="1"/>
</dbReference>